<protein>
    <submittedName>
        <fullName evidence="1">HAD-IA family hydrolase</fullName>
    </submittedName>
</protein>
<reference evidence="1 2" key="1">
    <citation type="journal article" date="2024" name="Front. Microbiol.">
        <title>Novel thermophilic genera Geochorda gen. nov. and Carboxydochorda gen. nov. from the deep terrestrial subsurface reveal the ecophysiological diversity in the class Limnochordia.</title>
        <authorList>
            <person name="Karnachuk O.V."/>
            <person name="Lukina A.P."/>
            <person name="Avakyan M.R."/>
            <person name="Kadnikov V.V."/>
            <person name="Begmatov S."/>
            <person name="Beletsky A.V."/>
            <person name="Vlasova K.G."/>
            <person name="Novikov A.A."/>
            <person name="Shcherbakova V.A."/>
            <person name="Mardanov A.V."/>
            <person name="Ravin N.V."/>
        </authorList>
    </citation>
    <scope>NUCLEOTIDE SEQUENCE [LARGE SCALE GENOMIC DNA]</scope>
    <source>
        <strain evidence="1 2">L945</strain>
    </source>
</reference>
<dbReference type="InterPro" id="IPR006439">
    <property type="entry name" value="HAD-SF_hydro_IA"/>
</dbReference>
<evidence type="ECO:0000313" key="1">
    <source>
        <dbReference type="EMBL" id="WRP16619.1"/>
    </source>
</evidence>
<dbReference type="RefSeq" id="WP_324715892.1">
    <property type="nucleotide sequence ID" value="NZ_CP141615.1"/>
</dbReference>
<name>A0ABZ1BVA1_9FIRM</name>
<proteinExistence type="predicted"/>
<dbReference type="PANTHER" id="PTHR46191">
    <property type="match status" value="1"/>
</dbReference>
<dbReference type="SFLD" id="SFLDG01129">
    <property type="entry name" value="C1.5:_HAD__Beta-PGM__Phosphata"/>
    <property type="match status" value="1"/>
</dbReference>
<dbReference type="NCBIfam" id="TIGR01549">
    <property type="entry name" value="HAD-SF-IA-v1"/>
    <property type="match status" value="1"/>
</dbReference>
<sequence>MEATEQAPRSERDARLDALCQRVAPHLRVVLLDAGNTLIYPDWERVAAWCRHEGVQVTARQLVQAEYVAKAAVDALVQRRRPSMPEGYFGVAMEAAGVPPEVRQRVLPRIAEAEHAGVMWLVVREGTAEALQQLRGAGLRLGVVSNADGRVEAFLEQAELRRWLDFVVDSHRVGVEKPDPAIFRIALERAGVAPDEAIHVGDICAIDVAGARSAGIEAVLMDPMGLYARCDVARIHDLGELAAAIVAHRGPRQAG</sequence>
<evidence type="ECO:0000313" key="2">
    <source>
        <dbReference type="Proteomes" id="UP001332192"/>
    </source>
</evidence>
<gene>
    <name evidence="1" type="ORF">U7230_11020</name>
</gene>
<dbReference type="PRINTS" id="PR00413">
    <property type="entry name" value="HADHALOGNASE"/>
</dbReference>
<keyword evidence="1" id="KW-0378">Hydrolase</keyword>
<organism evidence="1 2">
    <name type="scientific">Carboxydichorda subterranea</name>
    <dbReference type="NCBI Taxonomy" id="3109565"/>
    <lineage>
        <taxon>Bacteria</taxon>
        <taxon>Bacillati</taxon>
        <taxon>Bacillota</taxon>
        <taxon>Limnochordia</taxon>
        <taxon>Limnochordales</taxon>
        <taxon>Geochordaceae</taxon>
        <taxon>Carboxydichorda</taxon>
    </lineage>
</organism>
<keyword evidence="2" id="KW-1185">Reference proteome</keyword>
<dbReference type="InterPro" id="IPR051828">
    <property type="entry name" value="HAD-like_hydrolase_domain"/>
</dbReference>
<dbReference type="SFLD" id="SFLDS00003">
    <property type="entry name" value="Haloacid_Dehalogenase"/>
    <property type="match status" value="1"/>
</dbReference>
<dbReference type="Gene3D" id="3.40.50.1000">
    <property type="entry name" value="HAD superfamily/HAD-like"/>
    <property type="match status" value="1"/>
</dbReference>
<dbReference type="SUPFAM" id="SSF56784">
    <property type="entry name" value="HAD-like"/>
    <property type="match status" value="1"/>
</dbReference>
<dbReference type="Proteomes" id="UP001332192">
    <property type="component" value="Chromosome"/>
</dbReference>
<dbReference type="GO" id="GO:0016787">
    <property type="term" value="F:hydrolase activity"/>
    <property type="evidence" value="ECO:0007669"/>
    <property type="project" value="UniProtKB-KW"/>
</dbReference>
<dbReference type="NCBIfam" id="TIGR01509">
    <property type="entry name" value="HAD-SF-IA-v3"/>
    <property type="match status" value="1"/>
</dbReference>
<dbReference type="PANTHER" id="PTHR46191:SF2">
    <property type="entry name" value="HALOACID DEHALOGENASE-LIKE HYDROLASE DOMAIN-CONTAINING PROTEIN 3"/>
    <property type="match status" value="1"/>
</dbReference>
<dbReference type="InterPro" id="IPR023214">
    <property type="entry name" value="HAD_sf"/>
</dbReference>
<dbReference type="EMBL" id="CP141615">
    <property type="protein sequence ID" value="WRP16619.1"/>
    <property type="molecule type" value="Genomic_DNA"/>
</dbReference>
<dbReference type="Pfam" id="PF00702">
    <property type="entry name" value="Hydrolase"/>
    <property type="match status" value="1"/>
</dbReference>
<accession>A0ABZ1BVA1</accession>
<dbReference type="InterPro" id="IPR036412">
    <property type="entry name" value="HAD-like_sf"/>
</dbReference>
<dbReference type="CDD" id="cd16415">
    <property type="entry name" value="HAD_dREG-2_like"/>
    <property type="match status" value="1"/>
</dbReference>